<dbReference type="EC" id="3.1.1.32" evidence="6"/>
<evidence type="ECO:0000313" key="22">
    <source>
        <dbReference type="EMBL" id="RMA76142.1"/>
    </source>
</evidence>
<proteinExistence type="inferred from homology"/>
<evidence type="ECO:0000256" key="4">
    <source>
        <dbReference type="ARBA" id="ARBA00010525"/>
    </source>
</evidence>
<keyword evidence="15" id="KW-0443">Lipid metabolism</keyword>
<sequence length="303" mass="34686">MKSSKFLISILLFLCSFFTANAQLQALFNNKTQLRNMTERWELDTTSVRGTFLLTPYKPVYVIPVKWSSAPNEQPISVNEGPDYVSPDGVDYNNIESKFQLSFKTKILQGIFWGRGDLWVGYTQVSHWQIYNNALSRPFREINYEPEVILNVPVKFNILGFKTRMVGVAFNHESNGKSNPYSRSWNRVIFHAGFERNNWSVYLRPWVVLKAKKDDNPDISSYVGRGDMNVIYTKNGNILSLTGSYNFNFNSKSNGGAAFSWSYPIKNNLKGFLQVSHGYGESMIDYNHLQTSVGVGVSLIEWF</sequence>
<dbReference type="EC" id="3.1.1.4" evidence="7"/>
<keyword evidence="17" id="KW-0998">Cell outer membrane</keyword>
<evidence type="ECO:0000256" key="13">
    <source>
        <dbReference type="ARBA" id="ARBA00022837"/>
    </source>
</evidence>
<dbReference type="Proteomes" id="UP000280368">
    <property type="component" value="Unassembled WGS sequence"/>
</dbReference>
<dbReference type="InterPro" id="IPR003187">
    <property type="entry name" value="PLipase_A1"/>
</dbReference>
<evidence type="ECO:0000256" key="8">
    <source>
        <dbReference type="ARBA" id="ARBA00022452"/>
    </source>
</evidence>
<feature type="binding site" description="in dimeric form" evidence="20">
    <location>
        <position position="182"/>
    </location>
    <ligand>
        <name>Ca(2+)</name>
        <dbReference type="ChEBI" id="CHEBI:29108"/>
        <label>1</label>
    </ligand>
</feature>
<keyword evidence="8" id="KW-1134">Transmembrane beta strand</keyword>
<protein>
    <recommendedName>
        <fullName evidence="18">Phosphatidylcholine 1-acylhydrolase</fullName>
        <ecNumber evidence="6">3.1.1.32</ecNumber>
        <ecNumber evidence="7">3.1.1.4</ecNumber>
    </recommendedName>
</protein>
<evidence type="ECO:0000256" key="16">
    <source>
        <dbReference type="ARBA" id="ARBA00023136"/>
    </source>
</evidence>
<evidence type="ECO:0000256" key="11">
    <source>
        <dbReference type="ARBA" id="ARBA00022729"/>
    </source>
</evidence>
<evidence type="ECO:0000256" key="3">
    <source>
        <dbReference type="ARBA" id="ARBA00004571"/>
    </source>
</evidence>
<dbReference type="AlphaFoldDB" id="A0A3M0AAL8"/>
<evidence type="ECO:0000256" key="20">
    <source>
        <dbReference type="PIRSR" id="PIRSR603187-2"/>
    </source>
</evidence>
<accession>A0A3M0AAL8</accession>
<feature type="binding site" description="in dimeric form" evidence="20">
    <location>
        <position position="215"/>
    </location>
    <ligand>
        <name>Ca(2+)</name>
        <dbReference type="ChEBI" id="CHEBI:29108"/>
        <label>1</label>
    </ligand>
</feature>
<comment type="catalytic activity">
    <reaction evidence="2">
        <text>a 1,2-diacyl-sn-glycero-3-phosphocholine + H2O = a 1-acyl-sn-glycero-3-phosphocholine + a fatty acid + H(+)</text>
        <dbReference type="Rhea" id="RHEA:15801"/>
        <dbReference type="ChEBI" id="CHEBI:15377"/>
        <dbReference type="ChEBI" id="CHEBI:15378"/>
        <dbReference type="ChEBI" id="CHEBI:28868"/>
        <dbReference type="ChEBI" id="CHEBI:57643"/>
        <dbReference type="ChEBI" id="CHEBI:58168"/>
        <dbReference type="EC" id="3.1.1.4"/>
    </reaction>
</comment>
<keyword evidence="12" id="KW-0378">Hydrolase</keyword>
<keyword evidence="23" id="KW-1185">Reference proteome</keyword>
<evidence type="ECO:0000256" key="1">
    <source>
        <dbReference type="ARBA" id="ARBA00000111"/>
    </source>
</evidence>
<name>A0A3M0AAL8_9FLAO</name>
<evidence type="ECO:0000256" key="5">
    <source>
        <dbReference type="ARBA" id="ARBA00011702"/>
    </source>
</evidence>
<dbReference type="GO" id="GO:0008970">
    <property type="term" value="F:phospholipase A1 activity"/>
    <property type="evidence" value="ECO:0007669"/>
    <property type="project" value="UniProtKB-EC"/>
</dbReference>
<evidence type="ECO:0000256" key="10">
    <source>
        <dbReference type="ARBA" id="ARBA00022723"/>
    </source>
</evidence>
<comment type="subunit">
    <text evidence="5">Homodimer; dimerization is reversible, and the dimeric form is the active one.</text>
</comment>
<evidence type="ECO:0000256" key="21">
    <source>
        <dbReference type="SAM" id="SignalP"/>
    </source>
</evidence>
<dbReference type="InterPro" id="IPR036541">
    <property type="entry name" value="PLipase_A1_sf"/>
</dbReference>
<dbReference type="PANTHER" id="PTHR40457">
    <property type="entry name" value="PHOSPHOLIPASE A1"/>
    <property type="match status" value="1"/>
</dbReference>
<comment type="caution">
    <text evidence="22">The sequence shown here is derived from an EMBL/GenBank/DDBJ whole genome shotgun (WGS) entry which is preliminary data.</text>
</comment>
<evidence type="ECO:0000256" key="19">
    <source>
        <dbReference type="PIRSR" id="PIRSR603187-1"/>
    </source>
</evidence>
<evidence type="ECO:0000256" key="2">
    <source>
        <dbReference type="ARBA" id="ARBA00001604"/>
    </source>
</evidence>
<feature type="active site" description="Proton acceptor" evidence="19">
    <location>
        <position position="172"/>
    </location>
</feature>
<evidence type="ECO:0000256" key="7">
    <source>
        <dbReference type="ARBA" id="ARBA00013278"/>
    </source>
</evidence>
<evidence type="ECO:0000256" key="12">
    <source>
        <dbReference type="ARBA" id="ARBA00022801"/>
    </source>
</evidence>
<dbReference type="PANTHER" id="PTHR40457:SF1">
    <property type="entry name" value="PHOSPHOLIPASE A1"/>
    <property type="match status" value="1"/>
</dbReference>
<gene>
    <name evidence="22" type="ORF">BC961_1862</name>
</gene>
<dbReference type="Gene3D" id="2.40.230.10">
    <property type="entry name" value="Phospholipase A1"/>
    <property type="match status" value="1"/>
</dbReference>
<keyword evidence="10 20" id="KW-0479">Metal-binding</keyword>
<feature type="binding site" description="in dimeric form" evidence="20">
    <location>
        <position position="136"/>
    </location>
    <ligand>
        <name>Ca(2+)</name>
        <dbReference type="ChEBI" id="CHEBI:29108"/>
        <label>1</label>
    </ligand>
</feature>
<evidence type="ECO:0000256" key="6">
    <source>
        <dbReference type="ARBA" id="ARBA00013179"/>
    </source>
</evidence>
<dbReference type="OrthoDB" id="188433at2"/>
<reference evidence="22 23" key="1">
    <citation type="submission" date="2018-10" db="EMBL/GenBank/DDBJ databases">
        <title>Genomic Encyclopedia of Archaeal and Bacterial Type Strains, Phase II (KMG-II): from individual species to whole genera.</title>
        <authorList>
            <person name="Goeker M."/>
        </authorList>
    </citation>
    <scope>NUCLEOTIDE SEQUENCE [LARGE SCALE GENOMIC DNA]</scope>
    <source>
        <strain evidence="22 23">DSM 19727</strain>
    </source>
</reference>
<organism evidence="22 23">
    <name type="scientific">Flavobacterium weaverense</name>
    <dbReference type="NCBI Taxonomy" id="271156"/>
    <lineage>
        <taxon>Bacteria</taxon>
        <taxon>Pseudomonadati</taxon>
        <taxon>Bacteroidota</taxon>
        <taxon>Flavobacteriia</taxon>
        <taxon>Flavobacteriales</taxon>
        <taxon>Flavobacteriaceae</taxon>
        <taxon>Flavobacterium</taxon>
    </lineage>
</organism>
<evidence type="ECO:0000256" key="9">
    <source>
        <dbReference type="ARBA" id="ARBA00022692"/>
    </source>
</evidence>
<dbReference type="GO" id="GO:0016042">
    <property type="term" value="P:lipid catabolic process"/>
    <property type="evidence" value="ECO:0007669"/>
    <property type="project" value="UniProtKB-KW"/>
</dbReference>
<evidence type="ECO:0000256" key="14">
    <source>
        <dbReference type="ARBA" id="ARBA00022963"/>
    </source>
</evidence>
<keyword evidence="16" id="KW-0472">Membrane</keyword>
<dbReference type="SUPFAM" id="SSF56931">
    <property type="entry name" value="Outer membrane phospholipase A (OMPLA)"/>
    <property type="match status" value="1"/>
</dbReference>
<evidence type="ECO:0000256" key="18">
    <source>
        <dbReference type="ARBA" id="ARBA00032375"/>
    </source>
</evidence>
<dbReference type="PRINTS" id="PR01486">
    <property type="entry name" value="PHPHLIPASEA1"/>
</dbReference>
<evidence type="ECO:0000256" key="17">
    <source>
        <dbReference type="ARBA" id="ARBA00023237"/>
    </source>
</evidence>
<dbReference type="RefSeq" id="WP_121925499.1">
    <property type="nucleotide sequence ID" value="NZ_CBCSGA010000009.1"/>
</dbReference>
<comment type="catalytic activity">
    <reaction evidence="1">
        <text>a 1,2-diacyl-sn-glycero-3-phosphocholine + H2O = a 2-acyl-sn-glycero-3-phosphocholine + a fatty acid + H(+)</text>
        <dbReference type="Rhea" id="RHEA:18689"/>
        <dbReference type="ChEBI" id="CHEBI:15377"/>
        <dbReference type="ChEBI" id="CHEBI:15378"/>
        <dbReference type="ChEBI" id="CHEBI:28868"/>
        <dbReference type="ChEBI" id="CHEBI:57643"/>
        <dbReference type="ChEBI" id="CHEBI:57875"/>
        <dbReference type="EC" id="3.1.1.32"/>
    </reaction>
</comment>
<dbReference type="GO" id="GO:0004623">
    <property type="term" value="F:phospholipase A2 activity"/>
    <property type="evidence" value="ECO:0007669"/>
    <property type="project" value="UniProtKB-EC"/>
</dbReference>
<dbReference type="GO" id="GO:0009279">
    <property type="term" value="C:cell outer membrane"/>
    <property type="evidence" value="ECO:0007669"/>
    <property type="project" value="UniProtKB-SubCell"/>
</dbReference>
<feature type="active site" description="Nucleophile" evidence="19">
    <location>
        <position position="174"/>
    </location>
</feature>
<keyword evidence="13 20" id="KW-0106">Calcium</keyword>
<dbReference type="EMBL" id="REFH01000009">
    <property type="protein sequence ID" value="RMA76142.1"/>
    <property type="molecule type" value="Genomic_DNA"/>
</dbReference>
<comment type="cofactor">
    <cofactor evidence="20">
        <name>Ca(2+)</name>
        <dbReference type="ChEBI" id="CHEBI:29108"/>
    </cofactor>
    <text evidence="20">Binds 1 Ca(2+) ion per monomer.</text>
</comment>
<feature type="signal peptide" evidence="21">
    <location>
        <begin position="1"/>
        <end position="22"/>
    </location>
</feature>
<comment type="similarity">
    <text evidence="4">Belongs to the phospholipase A1 family.</text>
</comment>
<dbReference type="Pfam" id="PF02253">
    <property type="entry name" value="PLA1"/>
    <property type="match status" value="1"/>
</dbReference>
<dbReference type="GO" id="GO:0005509">
    <property type="term" value="F:calcium ion binding"/>
    <property type="evidence" value="ECO:0007669"/>
    <property type="project" value="TreeGrafter"/>
</dbReference>
<keyword evidence="14" id="KW-0442">Lipid degradation</keyword>
<keyword evidence="9" id="KW-0812">Transmembrane</keyword>
<comment type="subcellular location">
    <subcellularLocation>
        <location evidence="3">Cell outer membrane</location>
        <topology evidence="3">Multi-pass membrane protein</topology>
    </subcellularLocation>
</comment>
<keyword evidence="11 21" id="KW-0732">Signal</keyword>
<feature type="chain" id="PRO_5018101885" description="Phosphatidylcholine 1-acylhydrolase" evidence="21">
    <location>
        <begin position="23"/>
        <end position="303"/>
    </location>
</feature>
<evidence type="ECO:0000313" key="23">
    <source>
        <dbReference type="Proteomes" id="UP000280368"/>
    </source>
</evidence>
<dbReference type="CDD" id="cd00541">
    <property type="entry name" value="OMPLA"/>
    <property type="match status" value="1"/>
</dbReference>
<evidence type="ECO:0000256" key="15">
    <source>
        <dbReference type="ARBA" id="ARBA00023098"/>
    </source>
</evidence>